<comment type="function">
    <text evidence="5">Responsible for synthesis of pseudouridine from uracil.</text>
</comment>
<comment type="catalytic activity">
    <reaction evidence="5">
        <text>a uridine in RNA = a pseudouridine in RNA</text>
        <dbReference type="Rhea" id="RHEA:48348"/>
        <dbReference type="Rhea" id="RHEA-COMP:12068"/>
        <dbReference type="Rhea" id="RHEA-COMP:12069"/>
        <dbReference type="ChEBI" id="CHEBI:65314"/>
        <dbReference type="ChEBI" id="CHEBI:65315"/>
    </reaction>
</comment>
<dbReference type="PANTHER" id="PTHR21600">
    <property type="entry name" value="MITOCHONDRIAL RNA PSEUDOURIDINE SYNTHASE"/>
    <property type="match status" value="1"/>
</dbReference>
<dbReference type="InterPro" id="IPR050188">
    <property type="entry name" value="RluA_PseudoU_synthase"/>
</dbReference>
<keyword evidence="4" id="KW-0694">RNA-binding</keyword>
<dbReference type="NCBIfam" id="TIGR00005">
    <property type="entry name" value="rluA_subfam"/>
    <property type="match status" value="1"/>
</dbReference>
<feature type="domain" description="RNA-binding S4" evidence="7">
    <location>
        <begin position="23"/>
        <end position="67"/>
    </location>
</feature>
<protein>
    <recommendedName>
        <fullName evidence="5">Pseudouridine synthase</fullName>
        <ecNumber evidence="5">5.4.99.-</ecNumber>
    </recommendedName>
</protein>
<dbReference type="PANTHER" id="PTHR21600:SF44">
    <property type="entry name" value="RIBOSOMAL LARGE SUBUNIT PSEUDOURIDINE SYNTHASE D"/>
    <property type="match status" value="1"/>
</dbReference>
<dbReference type="EMBL" id="BSOS01000009">
    <property type="protein sequence ID" value="GLR66098.1"/>
    <property type="molecule type" value="Genomic_DNA"/>
</dbReference>
<dbReference type="SUPFAM" id="SSF55174">
    <property type="entry name" value="Alpha-L RNA-binding motif"/>
    <property type="match status" value="1"/>
</dbReference>
<dbReference type="Pfam" id="PF00849">
    <property type="entry name" value="PseudoU_synth_2"/>
    <property type="match status" value="1"/>
</dbReference>
<evidence type="ECO:0000313" key="9">
    <source>
        <dbReference type="Proteomes" id="UP001156641"/>
    </source>
</evidence>
<feature type="domain" description="Pseudouridine synthase RsuA/RluA-like" evidence="6">
    <location>
        <begin position="96"/>
        <end position="253"/>
    </location>
</feature>
<dbReference type="Pfam" id="PF01479">
    <property type="entry name" value="S4"/>
    <property type="match status" value="1"/>
</dbReference>
<organism evidence="8 9">
    <name type="scientific">Acidocella aquatica</name>
    <dbReference type="NCBI Taxonomy" id="1922313"/>
    <lineage>
        <taxon>Bacteria</taxon>
        <taxon>Pseudomonadati</taxon>
        <taxon>Pseudomonadota</taxon>
        <taxon>Alphaproteobacteria</taxon>
        <taxon>Acetobacterales</taxon>
        <taxon>Acidocellaceae</taxon>
        <taxon>Acidocella</taxon>
    </lineage>
</organism>
<evidence type="ECO:0000256" key="2">
    <source>
        <dbReference type="ARBA" id="ARBA00023235"/>
    </source>
</evidence>
<evidence type="ECO:0000256" key="5">
    <source>
        <dbReference type="RuleBase" id="RU362028"/>
    </source>
</evidence>
<dbReference type="PROSITE" id="PS01129">
    <property type="entry name" value="PSI_RLU"/>
    <property type="match status" value="1"/>
</dbReference>
<evidence type="ECO:0000256" key="1">
    <source>
        <dbReference type="ARBA" id="ARBA00010876"/>
    </source>
</evidence>
<comment type="similarity">
    <text evidence="1 5">Belongs to the pseudouridine synthase RluA family.</text>
</comment>
<sequence length="328" mass="35053">MVDRAYPLPEITVHATPEDAGIRLDTFLAKAIGTISRSRVKGMILEGLLTRDGAITTDASEPVRPGALYRLTPPAPAPATPQGEAIALSILFEDEHLLVLNKPAGMVVHPAPGNPDGTLVNALIAHCGESLTGIGGERRPGIVHRLDKDTSGVMVAAKTELAHTRLSAAFAARDLEREYKAICWGVPNPASGAIHGDIGRDPRERKRMAVVTRNGKHALTNYRTLRSFGTAAALLACRLATGRTHQIRVHLAHIGHPLVGDPVYLRRRPAVAKTLSQPALDLALDFPRQALHAETLGFTHPITGVPLRFTVPPPADFQTLADALLACS</sequence>
<dbReference type="Proteomes" id="UP001156641">
    <property type="component" value="Unassembled WGS sequence"/>
</dbReference>
<reference evidence="9" key="1">
    <citation type="journal article" date="2019" name="Int. J. Syst. Evol. Microbiol.">
        <title>The Global Catalogue of Microorganisms (GCM) 10K type strain sequencing project: providing services to taxonomists for standard genome sequencing and annotation.</title>
        <authorList>
            <consortium name="The Broad Institute Genomics Platform"/>
            <consortium name="The Broad Institute Genome Sequencing Center for Infectious Disease"/>
            <person name="Wu L."/>
            <person name="Ma J."/>
        </authorList>
    </citation>
    <scope>NUCLEOTIDE SEQUENCE [LARGE SCALE GENOMIC DNA]</scope>
    <source>
        <strain evidence="9">NBRC 112502</strain>
    </source>
</reference>
<dbReference type="SUPFAM" id="SSF55120">
    <property type="entry name" value="Pseudouridine synthase"/>
    <property type="match status" value="1"/>
</dbReference>
<evidence type="ECO:0000259" key="7">
    <source>
        <dbReference type="Pfam" id="PF01479"/>
    </source>
</evidence>
<evidence type="ECO:0000256" key="3">
    <source>
        <dbReference type="ARBA" id="ARBA00036882"/>
    </source>
</evidence>
<dbReference type="InterPro" id="IPR006225">
    <property type="entry name" value="PsdUridine_synth_RluC/D"/>
</dbReference>
<dbReference type="Gene3D" id="3.10.290.10">
    <property type="entry name" value="RNA-binding S4 domain"/>
    <property type="match status" value="1"/>
</dbReference>
<keyword evidence="9" id="KW-1185">Reference proteome</keyword>
<comment type="catalytic activity">
    <reaction evidence="3">
        <text>uridine(1911/1915/1917) in 23S rRNA = pseudouridine(1911/1915/1917) in 23S rRNA</text>
        <dbReference type="Rhea" id="RHEA:42524"/>
        <dbReference type="Rhea" id="RHEA-COMP:10097"/>
        <dbReference type="Rhea" id="RHEA-COMP:10098"/>
        <dbReference type="ChEBI" id="CHEBI:65314"/>
        <dbReference type="ChEBI" id="CHEBI:65315"/>
        <dbReference type="EC" id="5.4.99.23"/>
    </reaction>
</comment>
<dbReference type="PROSITE" id="PS50889">
    <property type="entry name" value="S4"/>
    <property type="match status" value="1"/>
</dbReference>
<dbReference type="RefSeq" id="WP_284256692.1">
    <property type="nucleotide sequence ID" value="NZ_BSOS01000009.1"/>
</dbReference>
<evidence type="ECO:0000313" key="8">
    <source>
        <dbReference type="EMBL" id="GLR66098.1"/>
    </source>
</evidence>
<dbReference type="InterPro" id="IPR036986">
    <property type="entry name" value="S4_RNA-bd_sf"/>
</dbReference>
<dbReference type="InterPro" id="IPR006224">
    <property type="entry name" value="PsdUridine_synth_RluA-like_CS"/>
</dbReference>
<accession>A0ABQ6A385</accession>
<proteinExistence type="inferred from homology"/>
<gene>
    <name evidence="8" type="ORF">GCM10010909_07760</name>
</gene>
<name>A0ABQ6A385_9PROT</name>
<dbReference type="Gene3D" id="3.30.2350.10">
    <property type="entry name" value="Pseudouridine synthase"/>
    <property type="match status" value="1"/>
</dbReference>
<dbReference type="EC" id="5.4.99.-" evidence="5"/>
<dbReference type="CDD" id="cd00165">
    <property type="entry name" value="S4"/>
    <property type="match status" value="1"/>
</dbReference>
<evidence type="ECO:0000259" key="6">
    <source>
        <dbReference type="Pfam" id="PF00849"/>
    </source>
</evidence>
<dbReference type="CDD" id="cd02869">
    <property type="entry name" value="PseudoU_synth_RluA_like"/>
    <property type="match status" value="1"/>
</dbReference>
<dbReference type="InterPro" id="IPR006145">
    <property type="entry name" value="PsdUridine_synth_RsuA/RluA"/>
</dbReference>
<dbReference type="InterPro" id="IPR002942">
    <property type="entry name" value="S4_RNA-bd"/>
</dbReference>
<comment type="caution">
    <text evidence="8">The sequence shown here is derived from an EMBL/GenBank/DDBJ whole genome shotgun (WGS) entry which is preliminary data.</text>
</comment>
<keyword evidence="2 5" id="KW-0413">Isomerase</keyword>
<evidence type="ECO:0000256" key="4">
    <source>
        <dbReference type="PROSITE-ProRule" id="PRU00182"/>
    </source>
</evidence>
<dbReference type="InterPro" id="IPR020103">
    <property type="entry name" value="PsdUridine_synth_cat_dom_sf"/>
</dbReference>